<reference evidence="11" key="1">
    <citation type="submission" date="2019-08" db="EMBL/GenBank/DDBJ databases">
        <authorList>
            <person name="Kucharzyk K."/>
            <person name="Murdoch R.W."/>
            <person name="Higgins S."/>
            <person name="Loffler F."/>
        </authorList>
    </citation>
    <scope>NUCLEOTIDE SEQUENCE</scope>
</reference>
<dbReference type="GO" id="GO:0006633">
    <property type="term" value="P:fatty acid biosynthetic process"/>
    <property type="evidence" value="ECO:0007669"/>
    <property type="project" value="InterPro"/>
</dbReference>
<protein>
    <recommendedName>
        <fullName evidence="9">phosphate acyltransferase</fullName>
        <ecNumber evidence="9">2.3.1.274</ecNumber>
    </recommendedName>
</protein>
<evidence type="ECO:0000256" key="10">
    <source>
        <dbReference type="ARBA" id="ARBA00046608"/>
    </source>
</evidence>
<keyword evidence="3" id="KW-0963">Cytoplasm</keyword>
<dbReference type="GO" id="GO:0008654">
    <property type="term" value="P:phospholipid biosynthetic process"/>
    <property type="evidence" value="ECO:0007669"/>
    <property type="project" value="UniProtKB-KW"/>
</dbReference>
<name>A0A645I2X5_9ZZZZ</name>
<evidence type="ECO:0000256" key="8">
    <source>
        <dbReference type="ARBA" id="ARBA00023264"/>
    </source>
</evidence>
<dbReference type="EC" id="2.3.1.274" evidence="9"/>
<dbReference type="EMBL" id="VSSQ01105485">
    <property type="protein sequence ID" value="MPN45510.1"/>
    <property type="molecule type" value="Genomic_DNA"/>
</dbReference>
<organism evidence="11">
    <name type="scientific">bioreactor metagenome</name>
    <dbReference type="NCBI Taxonomy" id="1076179"/>
    <lineage>
        <taxon>unclassified sequences</taxon>
        <taxon>metagenomes</taxon>
        <taxon>ecological metagenomes</taxon>
    </lineage>
</organism>
<evidence type="ECO:0000256" key="5">
    <source>
        <dbReference type="ARBA" id="ARBA00022679"/>
    </source>
</evidence>
<keyword evidence="5 11" id="KW-0808">Transferase</keyword>
<gene>
    <name evidence="11" type="primary">plsX_37</name>
    <name evidence="11" type="ORF">SDC9_193077</name>
</gene>
<comment type="subunit">
    <text evidence="10">Homodimer. Probably interacts with PlsY.</text>
</comment>
<dbReference type="PANTHER" id="PTHR30100">
    <property type="entry name" value="FATTY ACID/PHOSPHOLIPID SYNTHESIS PROTEIN PLSX"/>
    <property type="match status" value="1"/>
</dbReference>
<dbReference type="Pfam" id="PF02504">
    <property type="entry name" value="FA_synthesis"/>
    <property type="match status" value="1"/>
</dbReference>
<keyword evidence="4" id="KW-0444">Lipid biosynthesis</keyword>
<dbReference type="SUPFAM" id="SSF53659">
    <property type="entry name" value="Isocitrate/Isopropylmalate dehydrogenase-like"/>
    <property type="match status" value="1"/>
</dbReference>
<evidence type="ECO:0000256" key="7">
    <source>
        <dbReference type="ARBA" id="ARBA00023209"/>
    </source>
</evidence>
<dbReference type="InterPro" id="IPR012281">
    <property type="entry name" value="Phospholipid_synth_PlsX-like"/>
</dbReference>
<comment type="catalytic activity">
    <reaction evidence="1">
        <text>a fatty acyl-[ACP] + phosphate = an acyl phosphate + holo-[ACP]</text>
        <dbReference type="Rhea" id="RHEA:42292"/>
        <dbReference type="Rhea" id="RHEA-COMP:9685"/>
        <dbReference type="Rhea" id="RHEA-COMP:14125"/>
        <dbReference type="ChEBI" id="CHEBI:43474"/>
        <dbReference type="ChEBI" id="CHEBI:59918"/>
        <dbReference type="ChEBI" id="CHEBI:64479"/>
        <dbReference type="ChEBI" id="CHEBI:138651"/>
        <dbReference type="EC" id="2.3.1.274"/>
    </reaction>
</comment>
<evidence type="ECO:0000256" key="6">
    <source>
        <dbReference type="ARBA" id="ARBA00023098"/>
    </source>
</evidence>
<evidence type="ECO:0000313" key="11">
    <source>
        <dbReference type="EMBL" id="MPN45510.1"/>
    </source>
</evidence>
<dbReference type="HAMAP" id="MF_00019">
    <property type="entry name" value="PlsX"/>
    <property type="match status" value="1"/>
</dbReference>
<dbReference type="PANTHER" id="PTHR30100:SF1">
    <property type="entry name" value="PHOSPHATE ACYLTRANSFERASE"/>
    <property type="match status" value="1"/>
</dbReference>
<evidence type="ECO:0000256" key="2">
    <source>
        <dbReference type="ARBA" id="ARBA00004496"/>
    </source>
</evidence>
<dbReference type="Gene3D" id="3.40.718.10">
    <property type="entry name" value="Isopropylmalate Dehydrogenase"/>
    <property type="match status" value="1"/>
</dbReference>
<dbReference type="GO" id="GO:0005737">
    <property type="term" value="C:cytoplasm"/>
    <property type="evidence" value="ECO:0007669"/>
    <property type="project" value="UniProtKB-SubCell"/>
</dbReference>
<keyword evidence="6" id="KW-0443">Lipid metabolism</keyword>
<dbReference type="AlphaFoldDB" id="A0A645I2X5"/>
<proteinExistence type="inferred from homology"/>
<dbReference type="GO" id="GO:0043811">
    <property type="term" value="F:phosphate:acyl-[acyl carrier protein] acyltransferase activity"/>
    <property type="evidence" value="ECO:0007669"/>
    <property type="project" value="UniProtKB-EC"/>
</dbReference>
<accession>A0A645I2X5</accession>
<evidence type="ECO:0000256" key="4">
    <source>
        <dbReference type="ARBA" id="ARBA00022516"/>
    </source>
</evidence>
<keyword evidence="8" id="KW-1208">Phospholipid metabolism</keyword>
<comment type="subcellular location">
    <subcellularLocation>
        <location evidence="2">Cytoplasm</location>
    </subcellularLocation>
</comment>
<evidence type="ECO:0000256" key="9">
    <source>
        <dbReference type="ARBA" id="ARBA00024069"/>
    </source>
</evidence>
<keyword evidence="7" id="KW-0594">Phospholipid biosynthesis</keyword>
<keyword evidence="11" id="KW-0012">Acyltransferase</keyword>
<dbReference type="InterPro" id="IPR003664">
    <property type="entry name" value="FA_synthesis"/>
</dbReference>
<evidence type="ECO:0000256" key="1">
    <source>
        <dbReference type="ARBA" id="ARBA00001232"/>
    </source>
</evidence>
<comment type="caution">
    <text evidence="11">The sequence shown here is derived from an EMBL/GenBank/DDBJ whole genome shotgun (WGS) entry which is preliminary data.</text>
</comment>
<sequence length="165" mass="17472">MKNPRVGLLNNGAEAEKGCELTKEAYQLLQETPVNFTGNCEGRDILSGDFDVVVADGFAGNVALKSIEGTASMIMGILKRELMGGILSRIGALFAKSAFKRVKSKMDYSKHGGALLLGIDGGIIKAHGTCDANAFAVTLHQAAAFIDGDVVNIIRQSIESMPMPE</sequence>
<evidence type="ECO:0000256" key="3">
    <source>
        <dbReference type="ARBA" id="ARBA00022490"/>
    </source>
</evidence>